<dbReference type="PROSITE" id="PS51012">
    <property type="entry name" value="ABC_TM2"/>
    <property type="match status" value="1"/>
</dbReference>
<evidence type="ECO:0000256" key="4">
    <source>
        <dbReference type="ARBA" id="ARBA00023136"/>
    </source>
</evidence>
<organism evidence="7 8">
    <name type="scientific">Ktedonosporobacter rubrisoli</name>
    <dbReference type="NCBI Taxonomy" id="2509675"/>
    <lineage>
        <taxon>Bacteria</taxon>
        <taxon>Bacillati</taxon>
        <taxon>Chloroflexota</taxon>
        <taxon>Ktedonobacteria</taxon>
        <taxon>Ktedonobacterales</taxon>
        <taxon>Ktedonosporobacteraceae</taxon>
        <taxon>Ktedonosporobacter</taxon>
    </lineage>
</organism>
<evidence type="ECO:0000256" key="1">
    <source>
        <dbReference type="ARBA" id="ARBA00004141"/>
    </source>
</evidence>
<reference evidence="7 8" key="1">
    <citation type="submission" date="2019-01" db="EMBL/GenBank/DDBJ databases">
        <title>Ktedonosporobacter rubrisoli SCAWS-G2.</title>
        <authorList>
            <person name="Huang Y."/>
            <person name="Yan B."/>
        </authorList>
    </citation>
    <scope>NUCLEOTIDE SEQUENCE [LARGE SCALE GENOMIC DNA]</scope>
    <source>
        <strain evidence="7 8">SCAWS-G2</strain>
    </source>
</reference>
<proteinExistence type="inferred from homology"/>
<dbReference type="RefSeq" id="WP_129892222.1">
    <property type="nucleotide sequence ID" value="NZ_CP035758.1"/>
</dbReference>
<evidence type="ECO:0000256" key="3">
    <source>
        <dbReference type="ARBA" id="ARBA00022989"/>
    </source>
</evidence>
<dbReference type="InterPro" id="IPR051784">
    <property type="entry name" value="Nod_factor_ABC_transporter"/>
</dbReference>
<feature type="transmembrane region" description="Helical" evidence="5">
    <location>
        <begin position="49"/>
        <end position="67"/>
    </location>
</feature>
<comment type="similarity">
    <text evidence="5">Belongs to the ABC-2 integral membrane protein family.</text>
</comment>
<comment type="caution">
    <text evidence="5">Lacks conserved residue(s) required for the propagation of feature annotation.</text>
</comment>
<evidence type="ECO:0000256" key="2">
    <source>
        <dbReference type="ARBA" id="ARBA00022692"/>
    </source>
</evidence>
<accession>A0A4V0YZW7</accession>
<dbReference type="EMBL" id="CP035758">
    <property type="protein sequence ID" value="QBD81161.1"/>
    <property type="molecule type" value="Genomic_DNA"/>
</dbReference>
<dbReference type="InterPro" id="IPR047817">
    <property type="entry name" value="ABC2_TM_bact-type"/>
</dbReference>
<keyword evidence="4 5" id="KW-0472">Membrane</keyword>
<protein>
    <recommendedName>
        <fullName evidence="5">Transport permease protein</fullName>
    </recommendedName>
</protein>
<dbReference type="GO" id="GO:0005886">
    <property type="term" value="C:plasma membrane"/>
    <property type="evidence" value="ECO:0007669"/>
    <property type="project" value="UniProtKB-SubCell"/>
</dbReference>
<sequence>MSQSLDGMGRSLAGIVLTLGLVVPLGLLMASCSYSLALLLKDENGLSSVLNTITLPLLLLSGIILPIELAPPLLRGVALINPLSYAVEAARALFNGHLGDISVIRGFAIVAVLALLAICWAASNFRRSMA</sequence>
<name>A0A4V0YZW7_KTERU</name>
<keyword evidence="8" id="KW-1185">Reference proteome</keyword>
<dbReference type="GO" id="GO:0140359">
    <property type="term" value="F:ABC-type transporter activity"/>
    <property type="evidence" value="ECO:0007669"/>
    <property type="project" value="InterPro"/>
</dbReference>
<dbReference type="InterPro" id="IPR013525">
    <property type="entry name" value="ABC2_TM"/>
</dbReference>
<keyword evidence="5" id="KW-0813">Transport</keyword>
<feature type="domain" description="ABC transmembrane type-2" evidence="6">
    <location>
        <begin position="53"/>
        <end position="128"/>
    </location>
</feature>
<dbReference type="Pfam" id="PF01061">
    <property type="entry name" value="ABC2_membrane"/>
    <property type="match status" value="1"/>
</dbReference>
<keyword evidence="2 5" id="KW-0812">Transmembrane</keyword>
<dbReference type="AlphaFoldDB" id="A0A4V0YZW7"/>
<feature type="transmembrane region" description="Helical" evidence="5">
    <location>
        <begin position="12"/>
        <end position="37"/>
    </location>
</feature>
<evidence type="ECO:0000256" key="5">
    <source>
        <dbReference type="RuleBase" id="RU361157"/>
    </source>
</evidence>
<dbReference type="PANTHER" id="PTHR43229:SF2">
    <property type="entry name" value="NODULATION PROTEIN J"/>
    <property type="match status" value="1"/>
</dbReference>
<evidence type="ECO:0000313" key="7">
    <source>
        <dbReference type="EMBL" id="QBD81161.1"/>
    </source>
</evidence>
<gene>
    <name evidence="7" type="ORF">EPA93_36390</name>
</gene>
<dbReference type="PANTHER" id="PTHR43229">
    <property type="entry name" value="NODULATION PROTEIN J"/>
    <property type="match status" value="1"/>
</dbReference>
<keyword evidence="3 5" id="KW-1133">Transmembrane helix</keyword>
<comment type="subcellular location">
    <subcellularLocation>
        <location evidence="5">Cell membrane</location>
        <topology evidence="5">Multi-pass membrane protein</topology>
    </subcellularLocation>
    <subcellularLocation>
        <location evidence="1">Membrane</location>
        <topology evidence="1">Multi-pass membrane protein</topology>
    </subcellularLocation>
</comment>
<dbReference type="OrthoDB" id="9788252at2"/>
<keyword evidence="5" id="KW-1003">Cell membrane</keyword>
<dbReference type="KEGG" id="kbs:EPA93_36390"/>
<dbReference type="Proteomes" id="UP000290365">
    <property type="component" value="Chromosome"/>
</dbReference>
<feature type="transmembrane region" description="Helical" evidence="5">
    <location>
        <begin position="103"/>
        <end position="122"/>
    </location>
</feature>
<evidence type="ECO:0000313" key="8">
    <source>
        <dbReference type="Proteomes" id="UP000290365"/>
    </source>
</evidence>
<evidence type="ECO:0000259" key="6">
    <source>
        <dbReference type="PROSITE" id="PS51012"/>
    </source>
</evidence>